<name>A0ABV7BTP2_9PROT</name>
<dbReference type="EMBL" id="JBHRSB010000002">
    <property type="protein sequence ID" value="MFC2999883.1"/>
    <property type="molecule type" value="Genomic_DNA"/>
</dbReference>
<accession>A0ABV7BTP2</accession>
<organism evidence="1 2">
    <name type="scientific">Falsiroseomonas tokyonensis</name>
    <dbReference type="NCBI Taxonomy" id="430521"/>
    <lineage>
        <taxon>Bacteria</taxon>
        <taxon>Pseudomonadati</taxon>
        <taxon>Pseudomonadota</taxon>
        <taxon>Alphaproteobacteria</taxon>
        <taxon>Acetobacterales</taxon>
        <taxon>Roseomonadaceae</taxon>
        <taxon>Falsiroseomonas</taxon>
    </lineage>
</organism>
<evidence type="ECO:0000313" key="1">
    <source>
        <dbReference type="EMBL" id="MFC2999883.1"/>
    </source>
</evidence>
<reference evidence="2" key="1">
    <citation type="journal article" date="2019" name="Int. J. Syst. Evol. Microbiol.">
        <title>The Global Catalogue of Microorganisms (GCM) 10K type strain sequencing project: providing services to taxonomists for standard genome sequencing and annotation.</title>
        <authorList>
            <consortium name="The Broad Institute Genomics Platform"/>
            <consortium name="The Broad Institute Genome Sequencing Center for Infectious Disease"/>
            <person name="Wu L."/>
            <person name="Ma J."/>
        </authorList>
    </citation>
    <scope>NUCLEOTIDE SEQUENCE [LARGE SCALE GENOMIC DNA]</scope>
    <source>
        <strain evidence="2">CGMCC 1.16855</strain>
    </source>
</reference>
<dbReference type="Proteomes" id="UP001595420">
    <property type="component" value="Unassembled WGS sequence"/>
</dbReference>
<gene>
    <name evidence="1" type="ORF">ACFOD3_08255</name>
</gene>
<keyword evidence="2" id="KW-1185">Reference proteome</keyword>
<evidence type="ECO:0000313" key="2">
    <source>
        <dbReference type="Proteomes" id="UP001595420"/>
    </source>
</evidence>
<proteinExistence type="predicted"/>
<sequence length="59" mass="6119">MRILGIIAPLILLLRGGCEGSHLAFLDPQGPVAAQQRTQSCTTSPIACMAAEASAQLAR</sequence>
<comment type="caution">
    <text evidence="1">The sequence shown here is derived from an EMBL/GenBank/DDBJ whole genome shotgun (WGS) entry which is preliminary data.</text>
</comment>
<dbReference type="RefSeq" id="WP_216835961.1">
    <property type="nucleotide sequence ID" value="NZ_JAFNJS010000002.1"/>
</dbReference>
<protein>
    <submittedName>
        <fullName evidence="1">Uncharacterized protein</fullName>
    </submittedName>
</protein>